<evidence type="ECO:0000313" key="2">
    <source>
        <dbReference type="EMBL" id="GEK36758.1"/>
    </source>
</evidence>
<dbReference type="InterPro" id="IPR010982">
    <property type="entry name" value="Lambda_DNA-bd_dom_sf"/>
</dbReference>
<dbReference type="Proteomes" id="UP000321361">
    <property type="component" value="Unassembled WGS sequence"/>
</dbReference>
<dbReference type="RefSeq" id="WP_071868512.1">
    <property type="nucleotide sequence ID" value="NZ_BJUG01000004.1"/>
</dbReference>
<name>A0A510WC42_ENTTH</name>
<organism evidence="2 3">
    <name type="scientific">Enterococcus thailandicus</name>
    <dbReference type="NCBI Taxonomy" id="417368"/>
    <lineage>
        <taxon>Bacteria</taxon>
        <taxon>Bacillati</taxon>
        <taxon>Bacillota</taxon>
        <taxon>Bacilli</taxon>
        <taxon>Lactobacillales</taxon>
        <taxon>Enterococcaceae</taxon>
        <taxon>Enterococcus</taxon>
    </lineage>
</organism>
<protein>
    <submittedName>
        <fullName evidence="2">Transcriptional regulator</fullName>
    </submittedName>
</protein>
<gene>
    <name evidence="2" type="primary">ps115</name>
    <name evidence="2" type="ORF">ETH01_10450</name>
</gene>
<dbReference type="CDD" id="cd00093">
    <property type="entry name" value="HTH_XRE"/>
    <property type="match status" value="1"/>
</dbReference>
<dbReference type="Gene3D" id="1.10.260.40">
    <property type="entry name" value="lambda repressor-like DNA-binding domains"/>
    <property type="match status" value="1"/>
</dbReference>
<sequence length="111" mass="12808">MTLFERIQILSKKKDKNLKDISLDLGYSKNYLYTLRTKEPSADKLRNIADYFHVSVDYLLGRTDTPSLGDKVKLPEDLNKLLDNVKSFDGKPITENDKEAVRIFLEGRLSK</sequence>
<accession>A0A510WC42</accession>
<evidence type="ECO:0000313" key="3">
    <source>
        <dbReference type="Proteomes" id="UP000321361"/>
    </source>
</evidence>
<dbReference type="SUPFAM" id="SSF47413">
    <property type="entry name" value="lambda repressor-like DNA-binding domains"/>
    <property type="match status" value="1"/>
</dbReference>
<feature type="domain" description="HTH cro/C1-type" evidence="1">
    <location>
        <begin position="38"/>
        <end position="59"/>
    </location>
</feature>
<comment type="caution">
    <text evidence="2">The sequence shown here is derived from an EMBL/GenBank/DDBJ whole genome shotgun (WGS) entry which is preliminary data.</text>
</comment>
<dbReference type="EMBL" id="BJUG01000004">
    <property type="protein sequence ID" value="GEK36758.1"/>
    <property type="molecule type" value="Genomic_DNA"/>
</dbReference>
<dbReference type="GO" id="GO:0003677">
    <property type="term" value="F:DNA binding"/>
    <property type="evidence" value="ECO:0007669"/>
    <property type="project" value="InterPro"/>
</dbReference>
<dbReference type="InterPro" id="IPR001387">
    <property type="entry name" value="Cro/C1-type_HTH"/>
</dbReference>
<dbReference type="OrthoDB" id="9805856at2"/>
<reference evidence="2 3" key="1">
    <citation type="submission" date="2019-07" db="EMBL/GenBank/DDBJ databases">
        <title>Whole genome shotgun sequence of Enterococcus thailandicus NBRC 101867.</title>
        <authorList>
            <person name="Hosoyama A."/>
            <person name="Uohara A."/>
            <person name="Ohji S."/>
            <person name="Ichikawa N."/>
        </authorList>
    </citation>
    <scope>NUCLEOTIDE SEQUENCE [LARGE SCALE GENOMIC DNA]</scope>
    <source>
        <strain evidence="2 3">NBRC 101867</strain>
    </source>
</reference>
<dbReference type="AlphaFoldDB" id="A0A510WC42"/>
<evidence type="ECO:0000259" key="1">
    <source>
        <dbReference type="PROSITE" id="PS50943"/>
    </source>
</evidence>
<proteinExistence type="predicted"/>
<dbReference type="PROSITE" id="PS50943">
    <property type="entry name" value="HTH_CROC1"/>
    <property type="match status" value="1"/>
</dbReference>